<reference evidence="1 2" key="1">
    <citation type="submission" date="2009-01" db="EMBL/GenBank/DDBJ databases">
        <authorList>
            <person name="Fulton L."/>
            <person name="Clifton S."/>
            <person name="Chinwalla A.T."/>
            <person name="Mitreva M."/>
            <person name="Sodergren E."/>
            <person name="Weinstock G."/>
            <person name="Clifton S."/>
            <person name="Dooling D.J."/>
            <person name="Fulton B."/>
            <person name="Minx P."/>
            <person name="Pepin K.H."/>
            <person name="Johnson M."/>
            <person name="Bhonagiri V."/>
            <person name="Nash W.E."/>
            <person name="Mardis E.R."/>
            <person name="Wilson R.K."/>
        </authorList>
    </citation>
    <scope>NUCLEOTIDE SEQUENCE [LARGE SCALE GENOMIC DNA]</scope>
    <source>
        <strain evidence="1 2">ATCC 23834</strain>
    </source>
</reference>
<sequence>MCSLCFQVAFCCLWRSLVLPIQDRRLPEKLSFAETSLRYVFR</sequence>
<evidence type="ECO:0000313" key="2">
    <source>
        <dbReference type="Proteomes" id="UP000005837"/>
    </source>
</evidence>
<proteinExistence type="predicted"/>
<protein>
    <submittedName>
        <fullName evidence="1">Uncharacterized protein</fullName>
    </submittedName>
</protein>
<name>C0DSD6_EIKCO</name>
<evidence type="ECO:0000313" key="1">
    <source>
        <dbReference type="EMBL" id="EEG25087.1"/>
    </source>
</evidence>
<gene>
    <name evidence="1" type="ORF">EIKCOROL_00258</name>
</gene>
<accession>C0DSD6</accession>
<comment type="caution">
    <text evidence="1">The sequence shown here is derived from an EMBL/GenBank/DDBJ whole genome shotgun (WGS) entry which is preliminary data.</text>
</comment>
<organism evidence="1 2">
    <name type="scientific">Eikenella corrodens ATCC 23834</name>
    <dbReference type="NCBI Taxonomy" id="546274"/>
    <lineage>
        <taxon>Bacteria</taxon>
        <taxon>Pseudomonadati</taxon>
        <taxon>Pseudomonadota</taxon>
        <taxon>Betaproteobacteria</taxon>
        <taxon>Neisseriales</taxon>
        <taxon>Neisseriaceae</taxon>
        <taxon>Eikenella</taxon>
    </lineage>
</organism>
<dbReference type="EMBL" id="ACEA01000004">
    <property type="protein sequence ID" value="EEG25087.1"/>
    <property type="molecule type" value="Genomic_DNA"/>
</dbReference>
<dbReference type="AlphaFoldDB" id="C0DSD6"/>
<dbReference type="Proteomes" id="UP000005837">
    <property type="component" value="Unassembled WGS sequence"/>
</dbReference>
<dbReference type="HOGENOM" id="CLU_3250797_0_0_4"/>